<keyword evidence="4" id="KW-1185">Reference proteome</keyword>
<protein>
    <recommendedName>
        <fullName evidence="2">Alpha/beta hydrolase fold-3 domain-containing protein</fullName>
    </recommendedName>
</protein>
<gene>
    <name evidence="3" type="ORF">Sste5346_006346</name>
</gene>
<dbReference type="SUPFAM" id="SSF53474">
    <property type="entry name" value="alpha/beta-Hydrolases"/>
    <property type="match status" value="1"/>
</dbReference>
<dbReference type="InterPro" id="IPR050300">
    <property type="entry name" value="GDXG_lipolytic_enzyme"/>
</dbReference>
<accession>A0ABR3Z0I8</accession>
<name>A0ABR3Z0I8_9PEZI</name>
<dbReference type="Proteomes" id="UP001583186">
    <property type="component" value="Unassembled WGS sequence"/>
</dbReference>
<dbReference type="Pfam" id="PF07859">
    <property type="entry name" value="Abhydrolase_3"/>
    <property type="match status" value="1"/>
</dbReference>
<dbReference type="Gene3D" id="3.40.50.1820">
    <property type="entry name" value="alpha/beta hydrolase"/>
    <property type="match status" value="1"/>
</dbReference>
<keyword evidence="1" id="KW-0378">Hydrolase</keyword>
<feature type="domain" description="Alpha/beta hydrolase fold-3" evidence="2">
    <location>
        <begin position="103"/>
        <end position="312"/>
    </location>
</feature>
<evidence type="ECO:0000313" key="4">
    <source>
        <dbReference type="Proteomes" id="UP001583186"/>
    </source>
</evidence>
<evidence type="ECO:0000313" key="3">
    <source>
        <dbReference type="EMBL" id="KAL1893518.1"/>
    </source>
</evidence>
<comment type="caution">
    <text evidence="3">The sequence shown here is derived from an EMBL/GenBank/DDBJ whole genome shotgun (WGS) entry which is preliminary data.</text>
</comment>
<dbReference type="PANTHER" id="PTHR48081:SF8">
    <property type="entry name" value="ALPHA_BETA HYDROLASE FOLD-3 DOMAIN-CONTAINING PROTEIN-RELATED"/>
    <property type="match status" value="1"/>
</dbReference>
<dbReference type="InterPro" id="IPR029058">
    <property type="entry name" value="AB_hydrolase_fold"/>
</dbReference>
<evidence type="ECO:0000259" key="2">
    <source>
        <dbReference type="Pfam" id="PF07859"/>
    </source>
</evidence>
<sequence length="336" mass="36846">MGSAPPATTWLSRRLEFAPRDDEWEAFYEANKDHVPSLEGPVADVRQIMYNTKMRGQGKAAPIDRGLTVTDHDVQTPHANIKLRTYVPNGSSNEGRLESVPAMLYFHGGGFALGDLDGEDRTCRSLCVGRKIVVVGVDYRLAPENPYPAALNDSWDSLDWLLQHAAELNVDKAKILVGGTSAGANLAAVLAQQAASCGITIHGQLLRIPVVCQSKKELLARELYSMDEMHDSPILSRGAMEQFLDWYNPPNIEDPTVSPLLASTFTGVPRAYFQLCGRDPLRDEGLAYADALEAAGVPVRVNVYSGVPHAFWIFPEMTKTQVAAKELQSGVQWLLD</sequence>
<proteinExistence type="predicted"/>
<evidence type="ECO:0000256" key="1">
    <source>
        <dbReference type="ARBA" id="ARBA00022801"/>
    </source>
</evidence>
<organism evidence="3 4">
    <name type="scientific">Sporothrix stenoceras</name>
    <dbReference type="NCBI Taxonomy" id="5173"/>
    <lineage>
        <taxon>Eukaryota</taxon>
        <taxon>Fungi</taxon>
        <taxon>Dikarya</taxon>
        <taxon>Ascomycota</taxon>
        <taxon>Pezizomycotina</taxon>
        <taxon>Sordariomycetes</taxon>
        <taxon>Sordariomycetidae</taxon>
        <taxon>Ophiostomatales</taxon>
        <taxon>Ophiostomataceae</taxon>
        <taxon>Sporothrix</taxon>
    </lineage>
</organism>
<dbReference type="InterPro" id="IPR013094">
    <property type="entry name" value="AB_hydrolase_3"/>
</dbReference>
<dbReference type="EMBL" id="JAWCUI010000037">
    <property type="protein sequence ID" value="KAL1893518.1"/>
    <property type="molecule type" value="Genomic_DNA"/>
</dbReference>
<dbReference type="PANTHER" id="PTHR48081">
    <property type="entry name" value="AB HYDROLASE SUPERFAMILY PROTEIN C4A8.06C"/>
    <property type="match status" value="1"/>
</dbReference>
<reference evidence="3 4" key="1">
    <citation type="journal article" date="2024" name="IMA Fungus">
        <title>IMA Genome - F19 : A genome assembly and annotation guide to empower mycologists, including annotated draft genome sequences of Ceratocystis pirilliformis, Diaporthe australafricana, Fusarium ophioides, Paecilomyces lecythidis, and Sporothrix stenoceras.</title>
        <authorList>
            <person name="Aylward J."/>
            <person name="Wilson A.M."/>
            <person name="Visagie C.M."/>
            <person name="Spraker J."/>
            <person name="Barnes I."/>
            <person name="Buitendag C."/>
            <person name="Ceriani C."/>
            <person name="Del Mar Angel L."/>
            <person name="du Plessis D."/>
            <person name="Fuchs T."/>
            <person name="Gasser K."/>
            <person name="Kramer D."/>
            <person name="Li W."/>
            <person name="Munsamy K."/>
            <person name="Piso A."/>
            <person name="Price J.L."/>
            <person name="Sonnekus B."/>
            <person name="Thomas C."/>
            <person name="van der Nest A."/>
            <person name="van Dijk A."/>
            <person name="van Heerden A."/>
            <person name="van Vuuren N."/>
            <person name="Yilmaz N."/>
            <person name="Duong T.A."/>
            <person name="van der Merwe N.A."/>
            <person name="Wingfield M.J."/>
            <person name="Wingfield B.D."/>
        </authorList>
    </citation>
    <scope>NUCLEOTIDE SEQUENCE [LARGE SCALE GENOMIC DNA]</scope>
    <source>
        <strain evidence="3 4">CMW 5346</strain>
    </source>
</reference>